<evidence type="ECO:0000313" key="2">
    <source>
        <dbReference type="EMBL" id="OWM69336.1"/>
    </source>
</evidence>
<evidence type="ECO:0000313" key="3">
    <source>
        <dbReference type="Proteomes" id="UP000197138"/>
    </source>
</evidence>
<comment type="caution">
    <text evidence="2">The sequence shown here is derived from an EMBL/GenBank/DDBJ whole genome shotgun (WGS) entry which is preliminary data.</text>
</comment>
<dbReference type="AlphaFoldDB" id="A0A218W9J9"/>
<proteinExistence type="predicted"/>
<dbReference type="Proteomes" id="UP000197138">
    <property type="component" value="Unassembled WGS sequence"/>
</dbReference>
<protein>
    <submittedName>
        <fullName evidence="2">Uncharacterized protein</fullName>
    </submittedName>
</protein>
<accession>A0A218W9J9</accession>
<sequence length="239" mass="26364">MASCMAPRSSICRGPVSRSRAEAAASLGMPWSCDEGNELWGGVLTYPEESGIRVCHGSRLCRIFSLVGPSPSLKSRPATWPNARPSGEDASQGSQLHLHAEKRKLAKDFSRAPSMKSRCVREIYVKMYRRFAFGDRWRAVVSLSENGLSERVTRRICTYGSGGILWDPPNQGYVDSTPLRGESRVWRTEESLLASKNAEPLLGVASRRSVAFSFVVVLTLSPNFCLGHETCDDLAGYFI</sequence>
<organism evidence="2 3">
    <name type="scientific">Punica granatum</name>
    <name type="common">Pomegranate</name>
    <dbReference type="NCBI Taxonomy" id="22663"/>
    <lineage>
        <taxon>Eukaryota</taxon>
        <taxon>Viridiplantae</taxon>
        <taxon>Streptophyta</taxon>
        <taxon>Embryophyta</taxon>
        <taxon>Tracheophyta</taxon>
        <taxon>Spermatophyta</taxon>
        <taxon>Magnoliopsida</taxon>
        <taxon>eudicotyledons</taxon>
        <taxon>Gunneridae</taxon>
        <taxon>Pentapetalae</taxon>
        <taxon>rosids</taxon>
        <taxon>malvids</taxon>
        <taxon>Myrtales</taxon>
        <taxon>Lythraceae</taxon>
        <taxon>Punica</taxon>
    </lineage>
</organism>
<dbReference type="EMBL" id="MTKT01004905">
    <property type="protein sequence ID" value="OWM69336.1"/>
    <property type="molecule type" value="Genomic_DNA"/>
</dbReference>
<gene>
    <name evidence="2" type="ORF">CDL15_Pgr003937</name>
</gene>
<reference evidence="3" key="1">
    <citation type="journal article" date="2017" name="Plant J.">
        <title>The pomegranate (Punica granatum L.) genome and the genomics of punicalagin biosynthesis.</title>
        <authorList>
            <person name="Qin G."/>
            <person name="Xu C."/>
            <person name="Ming R."/>
            <person name="Tang H."/>
            <person name="Guyot R."/>
            <person name="Kramer E.M."/>
            <person name="Hu Y."/>
            <person name="Yi X."/>
            <person name="Qi Y."/>
            <person name="Xu X."/>
            <person name="Gao Z."/>
            <person name="Pan H."/>
            <person name="Jian J."/>
            <person name="Tian Y."/>
            <person name="Yue Z."/>
            <person name="Xu Y."/>
        </authorList>
    </citation>
    <scope>NUCLEOTIDE SEQUENCE [LARGE SCALE GENOMIC DNA]</scope>
    <source>
        <strain evidence="3">cv. Dabenzi</strain>
    </source>
</reference>
<feature type="region of interest" description="Disordered" evidence="1">
    <location>
        <begin position="71"/>
        <end position="95"/>
    </location>
</feature>
<evidence type="ECO:0000256" key="1">
    <source>
        <dbReference type="SAM" id="MobiDB-lite"/>
    </source>
</evidence>
<name>A0A218W9J9_PUNGR</name>